<evidence type="ECO:0000313" key="3">
    <source>
        <dbReference type="EMBL" id="EEY63158.1"/>
    </source>
</evidence>
<feature type="chain" id="PRO_5003012305" description="Apple domain-containing protein" evidence="2">
    <location>
        <begin position="24"/>
        <end position="601"/>
    </location>
</feature>
<dbReference type="OrthoDB" id="167615at2759"/>
<feature type="compositionally biased region" description="Basic residues" evidence="1">
    <location>
        <begin position="394"/>
        <end position="406"/>
    </location>
</feature>
<feature type="signal peptide" evidence="2">
    <location>
        <begin position="1"/>
        <end position="23"/>
    </location>
</feature>
<evidence type="ECO:0008006" key="5">
    <source>
        <dbReference type="Google" id="ProtNLM"/>
    </source>
</evidence>
<evidence type="ECO:0000256" key="1">
    <source>
        <dbReference type="SAM" id="MobiDB-lite"/>
    </source>
</evidence>
<keyword evidence="4" id="KW-1185">Reference proteome</keyword>
<dbReference type="AlphaFoldDB" id="D0NR36"/>
<feature type="compositionally biased region" description="Polar residues" evidence="1">
    <location>
        <begin position="480"/>
        <end position="494"/>
    </location>
</feature>
<feature type="compositionally biased region" description="Low complexity" evidence="1">
    <location>
        <begin position="328"/>
        <end position="344"/>
    </location>
</feature>
<keyword evidence="2" id="KW-0732">Signal</keyword>
<dbReference type="OMA" id="CAFPETG"/>
<dbReference type="EMBL" id="DS028154">
    <property type="protein sequence ID" value="EEY63158.1"/>
    <property type="molecule type" value="Genomic_DNA"/>
</dbReference>
<feature type="compositionally biased region" description="Polar residues" evidence="1">
    <location>
        <begin position="455"/>
        <end position="473"/>
    </location>
</feature>
<organism evidence="3 4">
    <name type="scientific">Phytophthora infestans (strain T30-4)</name>
    <name type="common">Potato late blight agent</name>
    <dbReference type="NCBI Taxonomy" id="403677"/>
    <lineage>
        <taxon>Eukaryota</taxon>
        <taxon>Sar</taxon>
        <taxon>Stramenopiles</taxon>
        <taxon>Oomycota</taxon>
        <taxon>Peronosporomycetes</taxon>
        <taxon>Peronosporales</taxon>
        <taxon>Peronosporaceae</taxon>
        <taxon>Phytophthora</taxon>
    </lineage>
</organism>
<name>D0NR36_PHYIT</name>
<feature type="compositionally biased region" description="Acidic residues" evidence="1">
    <location>
        <begin position="368"/>
        <end position="378"/>
    </location>
</feature>
<evidence type="ECO:0000256" key="2">
    <source>
        <dbReference type="SAM" id="SignalP"/>
    </source>
</evidence>
<dbReference type="STRING" id="403677.D0NR36"/>
<sequence>MASRKPATVVALASILATGLASADVPIGVQHDATYSIPESHGLSCSGVGAEPVGTACPHAGDVAVADCQPYLLSYNGAVCVAPVDAECVLVHDDVWGCAFPETGYNSAAEAETITAYDGSGSGWYKNGVQVGDEGAGVHYDTNLNTPLGINCDVATKTTTQQTGGKTESGGYYGSTGTTHYHSLRHDNGDYDWRLHHWAVRLPDIYTTGGGYGTTTDGGETTEHYTTNGGYGTTTEGGETAGHYTTGGGYGTTTEGGETTEHYTTDGGYGTTTEGGETAGHYTTGGGYGTTTDGGETTEHYTTDGGYGTTTEGGETTGHYTTGGGYGTSTEGGETTGHYTTETTADYQTGDYDTAGEEEGTPGTLEPGADEPCEETEAPAEQTAYGSSTDGPLRRRQSMKSTRSRLRPTTNEFTVEADTGPSTDCAHGEVATEPSTDGSLGEVTTEPATDGPTGEVTTGPATEGPTNGPTNAPTDAPTGEVTTGPATDGPTNGPTDAPTDAPTDVPTSSPCSRQATNAISVELQVRYINLDIISATAGIGDSQTWLSCCEACWVDNACAVFSFEQVLVANLCVLSRSASGRTIGLPNWQSGNIIDIRAGVL</sequence>
<dbReference type="Proteomes" id="UP000006643">
    <property type="component" value="Unassembled WGS sequence"/>
</dbReference>
<reference evidence="4" key="1">
    <citation type="journal article" date="2009" name="Nature">
        <title>Genome sequence and analysis of the Irish potato famine pathogen Phytophthora infestans.</title>
        <authorList>
            <consortium name="The Broad Institute Genome Sequencing Platform"/>
            <person name="Haas B.J."/>
            <person name="Kamoun S."/>
            <person name="Zody M.C."/>
            <person name="Jiang R.H."/>
            <person name="Handsaker R.E."/>
            <person name="Cano L.M."/>
            <person name="Grabherr M."/>
            <person name="Kodira C.D."/>
            <person name="Raffaele S."/>
            <person name="Torto-Alalibo T."/>
            <person name="Bozkurt T.O."/>
            <person name="Ah-Fong A.M."/>
            <person name="Alvarado L."/>
            <person name="Anderson V.L."/>
            <person name="Armstrong M.R."/>
            <person name="Avrova A."/>
            <person name="Baxter L."/>
            <person name="Beynon J."/>
            <person name="Boevink P.C."/>
            <person name="Bollmann S.R."/>
            <person name="Bos J.I."/>
            <person name="Bulone V."/>
            <person name="Cai G."/>
            <person name="Cakir C."/>
            <person name="Carrington J.C."/>
            <person name="Chawner M."/>
            <person name="Conti L."/>
            <person name="Costanzo S."/>
            <person name="Ewan R."/>
            <person name="Fahlgren N."/>
            <person name="Fischbach M.A."/>
            <person name="Fugelstad J."/>
            <person name="Gilroy E.M."/>
            <person name="Gnerre S."/>
            <person name="Green P.J."/>
            <person name="Grenville-Briggs L.J."/>
            <person name="Griffith J."/>
            <person name="Grunwald N.J."/>
            <person name="Horn K."/>
            <person name="Horner N.R."/>
            <person name="Hu C.H."/>
            <person name="Huitema E."/>
            <person name="Jeong D.H."/>
            <person name="Jones A.M."/>
            <person name="Jones J.D."/>
            <person name="Jones R.W."/>
            <person name="Karlsson E.K."/>
            <person name="Kunjeti S.G."/>
            <person name="Lamour K."/>
            <person name="Liu Z."/>
            <person name="Ma L."/>
            <person name="Maclean D."/>
            <person name="Chibucos M.C."/>
            <person name="McDonald H."/>
            <person name="McWalters J."/>
            <person name="Meijer H.J."/>
            <person name="Morgan W."/>
            <person name="Morris P.F."/>
            <person name="Munro C.A."/>
            <person name="O'Neill K."/>
            <person name="Ospina-Giraldo M."/>
            <person name="Pinzon A."/>
            <person name="Pritchard L."/>
            <person name="Ramsahoye B."/>
            <person name="Ren Q."/>
            <person name="Restrepo S."/>
            <person name="Roy S."/>
            <person name="Sadanandom A."/>
            <person name="Savidor A."/>
            <person name="Schornack S."/>
            <person name="Schwartz D.C."/>
            <person name="Schumann U.D."/>
            <person name="Schwessinger B."/>
            <person name="Seyer L."/>
            <person name="Sharpe T."/>
            <person name="Silvar C."/>
            <person name="Song J."/>
            <person name="Studholme D.J."/>
            <person name="Sykes S."/>
            <person name="Thines M."/>
            <person name="van de Vondervoort P.J."/>
            <person name="Phuntumart V."/>
            <person name="Wawra S."/>
            <person name="Weide R."/>
            <person name="Win J."/>
            <person name="Young C."/>
            <person name="Zhou S."/>
            <person name="Fry W."/>
            <person name="Meyers B.C."/>
            <person name="van West P."/>
            <person name="Ristaino J."/>
            <person name="Govers F."/>
            <person name="Birch P.R."/>
            <person name="Whisson S.C."/>
            <person name="Judelson H.S."/>
            <person name="Nusbaum C."/>
        </authorList>
    </citation>
    <scope>NUCLEOTIDE SEQUENCE [LARGE SCALE GENOMIC DNA]</scope>
    <source>
        <strain evidence="4">T30-4</strain>
    </source>
</reference>
<proteinExistence type="predicted"/>
<accession>D0NR36</accession>
<dbReference type="RefSeq" id="XP_002898335.1">
    <property type="nucleotide sequence ID" value="XM_002898289.1"/>
</dbReference>
<dbReference type="eggNOG" id="ENOG502SEM5">
    <property type="taxonomic scope" value="Eukaryota"/>
</dbReference>
<feature type="region of interest" description="Disordered" evidence="1">
    <location>
        <begin position="213"/>
        <end position="513"/>
    </location>
</feature>
<feature type="compositionally biased region" description="Low complexity" evidence="1">
    <location>
        <begin position="309"/>
        <end position="320"/>
    </location>
</feature>
<dbReference type="GeneID" id="9473958"/>
<gene>
    <name evidence="3" type="ORF">PITG_15375</name>
</gene>
<dbReference type="HOGENOM" id="CLU_454553_0_0_1"/>
<dbReference type="VEuPathDB" id="FungiDB:PITG_15375"/>
<feature type="compositionally biased region" description="Low complexity" evidence="1">
    <location>
        <begin position="214"/>
        <end position="244"/>
    </location>
</feature>
<dbReference type="KEGG" id="pif:PITG_15375"/>
<dbReference type="InParanoid" id="D0NR36"/>
<evidence type="ECO:0000313" key="4">
    <source>
        <dbReference type="Proteomes" id="UP000006643"/>
    </source>
</evidence>
<feature type="compositionally biased region" description="Low complexity" evidence="1">
    <location>
        <begin position="271"/>
        <end position="282"/>
    </location>
</feature>
<protein>
    <recommendedName>
        <fullName evidence="5">Apple domain-containing protein</fullName>
    </recommendedName>
</protein>